<sequence>MNFEGEDSEGEDGDAIPLYAQFIDGNRLPGQKLDKKMRSLNTSLNQVMNATTKISESFNESVTMKKEKKKTYEKFCRETKDELTQAKLESLRLYKEHTENEIRKHEMQDSERVEHTVSSLKNHWTDMNRACKVYGTCLKNVMQGPISGMQLGNLNDAARTIYEARGKGKWVYKEAYEVLSCHQYYKILPDQHPEL</sequence>
<protein>
    <submittedName>
        <fullName evidence="1">Uncharacterized protein</fullName>
    </submittedName>
</protein>
<reference evidence="1 2" key="1">
    <citation type="journal article" date="2020" name="IScience">
        <title>Genome Sequencing of the Endangered Kingdonia uniflora (Circaeasteraceae, Ranunculales) Reveals Potential Mechanisms of Evolutionary Specialization.</title>
        <authorList>
            <person name="Sun Y."/>
            <person name="Deng T."/>
            <person name="Zhang A."/>
            <person name="Moore M.J."/>
            <person name="Landis J.B."/>
            <person name="Lin N."/>
            <person name="Zhang H."/>
            <person name="Zhang X."/>
            <person name="Huang J."/>
            <person name="Zhang X."/>
            <person name="Sun H."/>
            <person name="Wang H."/>
        </authorList>
    </citation>
    <scope>NUCLEOTIDE SEQUENCE [LARGE SCALE GENOMIC DNA]</scope>
    <source>
        <strain evidence="1">TB1705</strain>
        <tissue evidence="1">Leaf</tissue>
    </source>
</reference>
<accession>A0A7J7N6I2</accession>
<dbReference type="AlphaFoldDB" id="A0A7J7N6I2"/>
<organism evidence="1 2">
    <name type="scientific">Kingdonia uniflora</name>
    <dbReference type="NCBI Taxonomy" id="39325"/>
    <lineage>
        <taxon>Eukaryota</taxon>
        <taxon>Viridiplantae</taxon>
        <taxon>Streptophyta</taxon>
        <taxon>Embryophyta</taxon>
        <taxon>Tracheophyta</taxon>
        <taxon>Spermatophyta</taxon>
        <taxon>Magnoliopsida</taxon>
        <taxon>Ranunculales</taxon>
        <taxon>Circaeasteraceae</taxon>
        <taxon>Kingdonia</taxon>
    </lineage>
</organism>
<proteinExistence type="predicted"/>
<keyword evidence="2" id="KW-1185">Reference proteome</keyword>
<gene>
    <name evidence="1" type="ORF">GIB67_029024</name>
</gene>
<name>A0A7J7N6I2_9MAGN</name>
<dbReference type="EMBL" id="JACGCM010001011">
    <property type="protein sequence ID" value="KAF6162755.1"/>
    <property type="molecule type" value="Genomic_DNA"/>
</dbReference>
<dbReference type="Proteomes" id="UP000541444">
    <property type="component" value="Unassembled WGS sequence"/>
</dbReference>
<evidence type="ECO:0000313" key="2">
    <source>
        <dbReference type="Proteomes" id="UP000541444"/>
    </source>
</evidence>
<comment type="caution">
    <text evidence="1">The sequence shown here is derived from an EMBL/GenBank/DDBJ whole genome shotgun (WGS) entry which is preliminary data.</text>
</comment>
<evidence type="ECO:0000313" key="1">
    <source>
        <dbReference type="EMBL" id="KAF6162755.1"/>
    </source>
</evidence>